<dbReference type="AlphaFoldDB" id="A0A138ZYS8"/>
<evidence type="ECO:0000313" key="4">
    <source>
        <dbReference type="EMBL" id="KXS09650.1"/>
    </source>
</evidence>
<dbReference type="Pfam" id="PF00023">
    <property type="entry name" value="Ank"/>
    <property type="match status" value="1"/>
</dbReference>
<name>A0A138ZYS8_GONPJ</name>
<feature type="repeat" description="ANK" evidence="3">
    <location>
        <begin position="4"/>
        <end position="36"/>
    </location>
</feature>
<feature type="repeat" description="ANK" evidence="3">
    <location>
        <begin position="60"/>
        <end position="92"/>
    </location>
</feature>
<dbReference type="InterPro" id="IPR002110">
    <property type="entry name" value="Ankyrin_rpt"/>
</dbReference>
<keyword evidence="1" id="KW-0677">Repeat</keyword>
<protein>
    <submittedName>
        <fullName evidence="4">Uncharacterized protein</fullName>
    </submittedName>
</protein>
<dbReference type="InterPro" id="IPR050745">
    <property type="entry name" value="Multifunctional_regulatory"/>
</dbReference>
<dbReference type="PANTHER" id="PTHR24189">
    <property type="entry name" value="MYOTROPHIN"/>
    <property type="match status" value="1"/>
</dbReference>
<dbReference type="Proteomes" id="UP000070544">
    <property type="component" value="Unassembled WGS sequence"/>
</dbReference>
<proteinExistence type="predicted"/>
<organism evidence="4 5">
    <name type="scientific">Gonapodya prolifera (strain JEL478)</name>
    <name type="common">Monoblepharis prolifera</name>
    <dbReference type="NCBI Taxonomy" id="1344416"/>
    <lineage>
        <taxon>Eukaryota</taxon>
        <taxon>Fungi</taxon>
        <taxon>Fungi incertae sedis</taxon>
        <taxon>Chytridiomycota</taxon>
        <taxon>Chytridiomycota incertae sedis</taxon>
        <taxon>Monoblepharidomycetes</taxon>
        <taxon>Monoblepharidales</taxon>
        <taxon>Gonapodyaceae</taxon>
        <taxon>Gonapodya</taxon>
    </lineage>
</organism>
<dbReference type="OrthoDB" id="2316821at2759"/>
<evidence type="ECO:0000256" key="1">
    <source>
        <dbReference type="ARBA" id="ARBA00022737"/>
    </source>
</evidence>
<dbReference type="SMART" id="SM00248">
    <property type="entry name" value="ANK"/>
    <property type="match status" value="5"/>
</dbReference>
<accession>A0A138ZYS8</accession>
<reference evidence="4 5" key="1">
    <citation type="journal article" date="2015" name="Genome Biol. Evol.">
        <title>Phylogenomic analyses indicate that early fungi evolved digesting cell walls of algal ancestors of land plants.</title>
        <authorList>
            <person name="Chang Y."/>
            <person name="Wang S."/>
            <person name="Sekimoto S."/>
            <person name="Aerts A.L."/>
            <person name="Choi C."/>
            <person name="Clum A."/>
            <person name="LaButti K.M."/>
            <person name="Lindquist E.A."/>
            <person name="Yee Ngan C."/>
            <person name="Ohm R.A."/>
            <person name="Salamov A.A."/>
            <person name="Grigoriev I.V."/>
            <person name="Spatafora J.W."/>
            <person name="Berbee M.L."/>
        </authorList>
    </citation>
    <scope>NUCLEOTIDE SEQUENCE [LARGE SCALE GENOMIC DNA]</scope>
    <source>
        <strain evidence="4 5">JEL478</strain>
    </source>
</reference>
<dbReference type="PANTHER" id="PTHR24189:SF50">
    <property type="entry name" value="ANKYRIN REPEAT AND SOCS BOX PROTEIN 2"/>
    <property type="match status" value="1"/>
</dbReference>
<dbReference type="PROSITE" id="PS50088">
    <property type="entry name" value="ANK_REPEAT"/>
    <property type="match status" value="2"/>
</dbReference>
<sequence>MTDEKNAALIEAIEKGDAESVRQLLDDGADPNVRKRVTLEATIDDWRLPKSPERRIDSAECESALALAIMHGNAAIAGHLLEKGADPNTAVEWKTPSAIGQNWKLENWDGTWMSIGRWRWTYAFPSHLALAISGGGTRRLYSLLNHGATITDKIIASAKKPFYTKFYALLNDHDVERSHAKFPPLTQSKATDFALLDAIDNGNEVKVHELLKDGANPNVCKRITTLANIANSGGVTGEVKLDTGVGESALALAIIKGYTSIVHALAEEGVDLTAPIQWSVPAGKSRWFLNDWEKERWAKKCAFPSALHLATAIDGTVVERDGKPRNCYDSVKVNMKGGYVRLDNPDASKSFTLKGNLDIIKLLLSRGCGAVLPPTYVMEVMQAVVDIRPSYESTIGYKAGDELLMISISDDLKYGRGFAVFSKRIGSFPLNSLRKWANISDPESPPSSTATGAAEANLSPSGIPAWHIDHQGITLGAKLREGALVSRTSASGQLWMPP</sequence>
<keyword evidence="5" id="KW-1185">Reference proteome</keyword>
<gene>
    <name evidence="4" type="ORF">M427DRAFT_49284</name>
</gene>
<dbReference type="SUPFAM" id="SSF48403">
    <property type="entry name" value="Ankyrin repeat"/>
    <property type="match status" value="1"/>
</dbReference>
<evidence type="ECO:0000256" key="3">
    <source>
        <dbReference type="PROSITE-ProRule" id="PRU00023"/>
    </source>
</evidence>
<evidence type="ECO:0000256" key="2">
    <source>
        <dbReference type="ARBA" id="ARBA00023043"/>
    </source>
</evidence>
<evidence type="ECO:0000313" key="5">
    <source>
        <dbReference type="Proteomes" id="UP000070544"/>
    </source>
</evidence>
<keyword evidence="2 3" id="KW-0040">ANK repeat</keyword>
<dbReference type="Gene3D" id="1.25.40.20">
    <property type="entry name" value="Ankyrin repeat-containing domain"/>
    <property type="match status" value="2"/>
</dbReference>
<dbReference type="InterPro" id="IPR036770">
    <property type="entry name" value="Ankyrin_rpt-contain_sf"/>
</dbReference>
<dbReference type="EMBL" id="KQ965855">
    <property type="protein sequence ID" value="KXS09650.1"/>
    <property type="molecule type" value="Genomic_DNA"/>
</dbReference>